<comment type="subcellular location">
    <subcellularLocation>
        <location evidence="2">Cell membrane</location>
    </subcellularLocation>
</comment>
<sequence length="324" mass="33796">MSDDAAQVRRAALSIGLWVGVASGVIVAMGIGILIAVILATSRREGEEHGGGWFDGPGGTRDDFIVDIDVVVPTVIVLGVIGVVLLGLVAAIAARRSVRPLGEALRRQRNFVADASHELRTPLTTLTSRIQVMQRRLERGDGIGPGLVELRRDADSLGDVLNDLLISAEGESHAEGEADVAHAASTAVASLSTIASESAVTLAVDAEADAVARIPAVTLVRILVALLDNAVQHSPSGGSVTVRIGRAARDVTVRVIDEGTGIEGIPPDQIFERFARPAESGRPRGFGLGLSLVRDVARRAGGSIEVERSSSNGTTFLLTLPAIR</sequence>
<evidence type="ECO:0000256" key="4">
    <source>
        <dbReference type="ARBA" id="ARBA00022553"/>
    </source>
</evidence>
<dbReference type="InterPro" id="IPR003661">
    <property type="entry name" value="HisK_dim/P_dom"/>
</dbReference>
<dbReference type="GO" id="GO:0005886">
    <property type="term" value="C:plasma membrane"/>
    <property type="evidence" value="ECO:0007669"/>
    <property type="project" value="UniProtKB-SubCell"/>
</dbReference>
<evidence type="ECO:0000256" key="5">
    <source>
        <dbReference type="ARBA" id="ARBA00022679"/>
    </source>
</evidence>
<dbReference type="Gene3D" id="1.10.287.130">
    <property type="match status" value="1"/>
</dbReference>
<organism evidence="13 14">
    <name type="scientific">Microbacterium maritypicum</name>
    <name type="common">Microbacterium liquefaciens</name>
    <dbReference type="NCBI Taxonomy" id="33918"/>
    <lineage>
        <taxon>Bacteria</taxon>
        <taxon>Bacillati</taxon>
        <taxon>Actinomycetota</taxon>
        <taxon>Actinomycetes</taxon>
        <taxon>Micrococcales</taxon>
        <taxon>Microbacteriaceae</taxon>
        <taxon>Microbacterium</taxon>
    </lineage>
</organism>
<dbReference type="PROSITE" id="PS50109">
    <property type="entry name" value="HIS_KIN"/>
    <property type="match status" value="1"/>
</dbReference>
<dbReference type="SMART" id="SM00388">
    <property type="entry name" value="HisKA"/>
    <property type="match status" value="1"/>
</dbReference>
<keyword evidence="5" id="KW-0808">Transferase</keyword>
<dbReference type="PRINTS" id="PR00344">
    <property type="entry name" value="BCTRLSENSOR"/>
</dbReference>
<evidence type="ECO:0000256" key="3">
    <source>
        <dbReference type="ARBA" id="ARBA00012438"/>
    </source>
</evidence>
<keyword evidence="8 11" id="KW-1133">Transmembrane helix</keyword>
<evidence type="ECO:0000256" key="10">
    <source>
        <dbReference type="ARBA" id="ARBA00023136"/>
    </source>
</evidence>
<keyword evidence="6 11" id="KW-0812">Transmembrane</keyword>
<evidence type="ECO:0000313" key="14">
    <source>
        <dbReference type="Proteomes" id="UP000436027"/>
    </source>
</evidence>
<dbReference type="InterPro" id="IPR004358">
    <property type="entry name" value="Sig_transdc_His_kin-like_C"/>
</dbReference>
<dbReference type="Proteomes" id="UP000436027">
    <property type="component" value="Unassembled WGS sequence"/>
</dbReference>
<dbReference type="InterPro" id="IPR003594">
    <property type="entry name" value="HATPase_dom"/>
</dbReference>
<dbReference type="PANTHER" id="PTHR45436">
    <property type="entry name" value="SENSOR HISTIDINE KINASE YKOH"/>
    <property type="match status" value="1"/>
</dbReference>
<proteinExistence type="predicted"/>
<dbReference type="Pfam" id="PF00512">
    <property type="entry name" value="HisKA"/>
    <property type="match status" value="1"/>
</dbReference>
<dbReference type="SUPFAM" id="SSF55874">
    <property type="entry name" value="ATPase domain of HSP90 chaperone/DNA topoisomerase II/histidine kinase"/>
    <property type="match status" value="1"/>
</dbReference>
<dbReference type="CDD" id="cd00082">
    <property type="entry name" value="HisKA"/>
    <property type="match status" value="1"/>
</dbReference>
<comment type="caution">
    <text evidence="13">The sequence shown here is derived from an EMBL/GenBank/DDBJ whole genome shotgun (WGS) entry which is preliminary data.</text>
</comment>
<dbReference type="EC" id="2.7.13.3" evidence="3"/>
<dbReference type="InterPro" id="IPR005467">
    <property type="entry name" value="His_kinase_dom"/>
</dbReference>
<dbReference type="InterPro" id="IPR050428">
    <property type="entry name" value="TCS_sensor_his_kinase"/>
</dbReference>
<dbReference type="GO" id="GO:0000155">
    <property type="term" value="F:phosphorelay sensor kinase activity"/>
    <property type="evidence" value="ECO:0007669"/>
    <property type="project" value="InterPro"/>
</dbReference>
<feature type="transmembrane region" description="Helical" evidence="11">
    <location>
        <begin position="70"/>
        <end position="94"/>
    </location>
</feature>
<gene>
    <name evidence="13" type="ORF">F6W70_06335</name>
</gene>
<evidence type="ECO:0000256" key="2">
    <source>
        <dbReference type="ARBA" id="ARBA00004236"/>
    </source>
</evidence>
<dbReference type="Gene3D" id="3.30.565.10">
    <property type="entry name" value="Histidine kinase-like ATPase, C-terminal domain"/>
    <property type="match status" value="1"/>
</dbReference>
<dbReference type="PANTHER" id="PTHR45436:SF5">
    <property type="entry name" value="SENSOR HISTIDINE KINASE TRCS"/>
    <property type="match status" value="1"/>
</dbReference>
<evidence type="ECO:0000256" key="11">
    <source>
        <dbReference type="SAM" id="Phobius"/>
    </source>
</evidence>
<reference evidence="13 14" key="1">
    <citation type="submission" date="2019-09" db="EMBL/GenBank/DDBJ databases">
        <title>Whole genome sequencing of Microbacterium maritypicum.</title>
        <authorList>
            <person name="Lenchi N."/>
        </authorList>
    </citation>
    <scope>NUCLEOTIDE SEQUENCE [LARGE SCALE GENOMIC DNA]</scope>
    <source>
        <strain evidence="13 14">DSM 12512</strain>
    </source>
</reference>
<evidence type="ECO:0000256" key="6">
    <source>
        <dbReference type="ARBA" id="ARBA00022692"/>
    </source>
</evidence>
<keyword evidence="4" id="KW-0597">Phosphoprotein</keyword>
<dbReference type="SMART" id="SM00387">
    <property type="entry name" value="HATPase_c"/>
    <property type="match status" value="1"/>
</dbReference>
<evidence type="ECO:0000256" key="9">
    <source>
        <dbReference type="ARBA" id="ARBA00023012"/>
    </source>
</evidence>
<comment type="catalytic activity">
    <reaction evidence="1">
        <text>ATP + protein L-histidine = ADP + protein N-phospho-L-histidine.</text>
        <dbReference type="EC" id="2.7.13.3"/>
    </reaction>
</comment>
<feature type="domain" description="Histidine kinase" evidence="12">
    <location>
        <begin position="114"/>
        <end position="324"/>
    </location>
</feature>
<evidence type="ECO:0000256" key="1">
    <source>
        <dbReference type="ARBA" id="ARBA00000085"/>
    </source>
</evidence>
<dbReference type="Pfam" id="PF02518">
    <property type="entry name" value="HATPase_c"/>
    <property type="match status" value="1"/>
</dbReference>
<name>A0AAD3X6P3_MICMQ</name>
<keyword evidence="7 13" id="KW-0418">Kinase</keyword>
<keyword evidence="10 11" id="KW-0472">Membrane</keyword>
<evidence type="ECO:0000313" key="13">
    <source>
        <dbReference type="EMBL" id="KAB1887028.1"/>
    </source>
</evidence>
<dbReference type="EMBL" id="WAAQ01000001">
    <property type="protein sequence ID" value="KAB1887028.1"/>
    <property type="molecule type" value="Genomic_DNA"/>
</dbReference>
<keyword evidence="9" id="KW-0902">Two-component regulatory system</keyword>
<protein>
    <recommendedName>
        <fullName evidence="3">histidine kinase</fullName>
        <ecNumber evidence="3">2.7.13.3</ecNumber>
    </recommendedName>
</protein>
<evidence type="ECO:0000259" key="12">
    <source>
        <dbReference type="PROSITE" id="PS50109"/>
    </source>
</evidence>
<accession>A0AAD3X6P3</accession>
<dbReference type="InterPro" id="IPR036890">
    <property type="entry name" value="HATPase_C_sf"/>
</dbReference>
<evidence type="ECO:0000256" key="7">
    <source>
        <dbReference type="ARBA" id="ARBA00022777"/>
    </source>
</evidence>
<dbReference type="RefSeq" id="WP_151486186.1">
    <property type="nucleotide sequence ID" value="NZ_BAAAIN010000002.1"/>
</dbReference>
<dbReference type="CDD" id="cd00075">
    <property type="entry name" value="HATPase"/>
    <property type="match status" value="1"/>
</dbReference>
<evidence type="ECO:0000256" key="8">
    <source>
        <dbReference type="ARBA" id="ARBA00022989"/>
    </source>
</evidence>
<dbReference type="SUPFAM" id="SSF47384">
    <property type="entry name" value="Homodimeric domain of signal transducing histidine kinase"/>
    <property type="match status" value="1"/>
</dbReference>
<feature type="transmembrane region" description="Helical" evidence="11">
    <location>
        <begin position="12"/>
        <end position="40"/>
    </location>
</feature>
<dbReference type="AlphaFoldDB" id="A0AAD3X6P3"/>
<dbReference type="InterPro" id="IPR036097">
    <property type="entry name" value="HisK_dim/P_sf"/>
</dbReference>